<evidence type="ECO:0000313" key="2">
    <source>
        <dbReference type="Proteomes" id="UP001153050"/>
    </source>
</evidence>
<dbReference type="EMBL" id="CAKXZT010000148">
    <property type="protein sequence ID" value="CAH2406083.1"/>
    <property type="molecule type" value="Genomic_DNA"/>
</dbReference>
<protein>
    <submittedName>
        <fullName evidence="1">Uncharacterized protein</fullName>
    </submittedName>
</protein>
<organism evidence="1 2">
    <name type="scientific">Mesorhizobium escarrei</name>
    <dbReference type="NCBI Taxonomy" id="666018"/>
    <lineage>
        <taxon>Bacteria</taxon>
        <taxon>Pseudomonadati</taxon>
        <taxon>Pseudomonadota</taxon>
        <taxon>Alphaproteobacteria</taxon>
        <taxon>Hyphomicrobiales</taxon>
        <taxon>Phyllobacteriaceae</taxon>
        <taxon>Mesorhizobium</taxon>
    </lineage>
</organism>
<sequence>MVPRKRHSAPPWRSQTDDKARLAVRLVWWTSPHSSPLRTPCRCCGLINVATLLVERSKRFVGFAVIGAGLRWSMAIETEGCRKQQVGYSLGRDPRATKGWRGMEIERNQSDPCRYAGSEPVQGRCRHPSDLDRRLARALHASRTSLRKAIGCPTETCRLIDFAMFLSRRSACP</sequence>
<keyword evidence="2" id="KW-1185">Reference proteome</keyword>
<comment type="caution">
    <text evidence="1">The sequence shown here is derived from an EMBL/GenBank/DDBJ whole genome shotgun (WGS) entry which is preliminary data.</text>
</comment>
<name>A0ABM9EBD1_9HYPH</name>
<proteinExistence type="predicted"/>
<accession>A0ABM9EBD1</accession>
<gene>
    <name evidence="1" type="ORF">MES5069_510023</name>
</gene>
<evidence type="ECO:0000313" key="1">
    <source>
        <dbReference type="EMBL" id="CAH2406083.1"/>
    </source>
</evidence>
<reference evidence="1 2" key="1">
    <citation type="submission" date="2022-03" db="EMBL/GenBank/DDBJ databases">
        <authorList>
            <person name="Brunel B."/>
        </authorList>
    </citation>
    <scope>NUCLEOTIDE SEQUENCE [LARGE SCALE GENOMIC DNA]</scope>
    <source>
        <strain evidence="1">STM5069sample</strain>
    </source>
</reference>
<dbReference type="Proteomes" id="UP001153050">
    <property type="component" value="Unassembled WGS sequence"/>
</dbReference>